<dbReference type="InterPro" id="IPR024499">
    <property type="entry name" value="Mbeg1-like"/>
</dbReference>
<comment type="caution">
    <text evidence="1">The sequence shown here is derived from an EMBL/GenBank/DDBJ whole genome shotgun (WGS) entry which is preliminary data.</text>
</comment>
<proteinExistence type="predicted"/>
<dbReference type="SUPFAM" id="SSF53474">
    <property type="entry name" value="alpha/beta-Hydrolases"/>
    <property type="match status" value="1"/>
</dbReference>
<dbReference type="Pfam" id="PF11187">
    <property type="entry name" value="Mbeg1-like"/>
    <property type="match status" value="1"/>
</dbReference>
<evidence type="ECO:0000313" key="2">
    <source>
        <dbReference type="Proteomes" id="UP000823936"/>
    </source>
</evidence>
<dbReference type="InterPro" id="IPR029058">
    <property type="entry name" value="AB_hydrolase_fold"/>
</dbReference>
<dbReference type="Proteomes" id="UP000823936">
    <property type="component" value="Unassembled WGS sequence"/>
</dbReference>
<evidence type="ECO:0000313" key="1">
    <source>
        <dbReference type="EMBL" id="HIV99265.1"/>
    </source>
</evidence>
<reference evidence="1" key="1">
    <citation type="journal article" date="2021" name="PeerJ">
        <title>Extensive microbial diversity within the chicken gut microbiome revealed by metagenomics and culture.</title>
        <authorList>
            <person name="Gilroy R."/>
            <person name="Ravi A."/>
            <person name="Getino M."/>
            <person name="Pursley I."/>
            <person name="Horton D.L."/>
            <person name="Alikhan N.F."/>
            <person name="Baker D."/>
            <person name="Gharbi K."/>
            <person name="Hall N."/>
            <person name="Watson M."/>
            <person name="Adriaenssens E.M."/>
            <person name="Foster-Nyarko E."/>
            <person name="Jarju S."/>
            <person name="Secka A."/>
            <person name="Antonio M."/>
            <person name="Oren A."/>
            <person name="Chaudhuri R.R."/>
            <person name="La Ragione R."/>
            <person name="Hildebrand F."/>
            <person name="Pallen M.J."/>
        </authorList>
    </citation>
    <scope>NUCLEOTIDE SEQUENCE</scope>
    <source>
        <strain evidence="1">Gambia11-129</strain>
    </source>
</reference>
<organism evidence="1 2">
    <name type="scientific">Candidatus Ornithospirochaeta avicola</name>
    <dbReference type="NCBI Taxonomy" id="2840896"/>
    <lineage>
        <taxon>Bacteria</taxon>
        <taxon>Pseudomonadati</taxon>
        <taxon>Spirochaetota</taxon>
        <taxon>Spirochaetia</taxon>
        <taxon>Spirochaetales</taxon>
        <taxon>Spirochaetaceae</taxon>
        <taxon>Spirochaetaceae incertae sedis</taxon>
        <taxon>Candidatus Ornithospirochaeta</taxon>
    </lineage>
</organism>
<dbReference type="Gene3D" id="3.40.50.1820">
    <property type="entry name" value="alpha/beta hydrolase"/>
    <property type="match status" value="1"/>
</dbReference>
<dbReference type="EMBL" id="DXHU01000022">
    <property type="protein sequence ID" value="HIV99265.1"/>
    <property type="molecule type" value="Genomic_DNA"/>
</dbReference>
<reference evidence="1" key="2">
    <citation type="submission" date="2021-04" db="EMBL/GenBank/DDBJ databases">
        <authorList>
            <person name="Gilroy R."/>
        </authorList>
    </citation>
    <scope>NUCLEOTIDE SEQUENCE</scope>
    <source>
        <strain evidence="1">Gambia11-129</strain>
    </source>
</reference>
<name>A0A9D1PU40_9SPIO</name>
<dbReference type="AlphaFoldDB" id="A0A9D1PU40"/>
<protein>
    <submittedName>
        <fullName evidence="1">DUF2974 domain-containing protein</fullName>
    </submittedName>
</protein>
<accession>A0A9D1PU40</accession>
<gene>
    <name evidence="1" type="ORF">IAB12_05780</name>
</gene>
<sequence>METLFDYLKTTGDLSFEVLPFKEEDYFVLSNLVYIRFSAYVKESESIMLSQAVERVLSDGDKAENWRSRKNDYRFLLSISHCPRYMNLLLTDSVNLFSSAKAVQYYSFTLHGGGLSIICFKGTDLSLAGWKEDFETSYMKRVPSQHFATLYLKRIAGKYDDEIVLTGHSKGGNLAVFSFLNSSESVKKKVKGVYNFDGPGFLPASPTALKMKKCEDRIMTYVPSSSMIGMIMEHAEEYSVIASSYFSIFQHDPYSWLFDGRSFCYLEKRDRHSLFFDRTVSAWLEKVTIAERMKFTEILFSLYEKAGYKDFVGYSKKVLTDAPRMAKLYMKLSSEEKKVVSSMVKSLIKTFLELERKKGSK</sequence>